<dbReference type="Pfam" id="PF13649">
    <property type="entry name" value="Methyltransf_25"/>
    <property type="match status" value="1"/>
</dbReference>
<dbReference type="Proteomes" id="UP000441399">
    <property type="component" value="Unassembled WGS sequence"/>
</dbReference>
<dbReference type="Gene3D" id="3.40.50.150">
    <property type="entry name" value="Vaccinia Virus protein VP39"/>
    <property type="match status" value="1"/>
</dbReference>
<protein>
    <recommendedName>
        <fullName evidence="1">Methyltransferase domain-containing protein</fullName>
    </recommendedName>
</protein>
<sequence>MKNYVPGLLSHDIIANDIYEIDDIVADTKKRLMNQSDLSPSHIDQCLKIVDDLREFPMGRFLLANQGGFNGFWTAYMINRSRVHGPYYNELESFFINYAPAVLATRERFDIFQREIQARLHEGIRIASVPCGLMQDLLTLNLSGYYDVNLIGIDLDTDALTHAKQFAQQQGISAQCQFIHADAWSLALEEPVDILTSNGLNIYEADDAKVTELYRSFLNTLKPGGTLISSFMTLAPTQTPASRWQMDKIDIEALMRQKQVSVDTLAARWSGCYRSHETTLTQLYDAGFTDVQFIDGLTSIFPTIVARKPE</sequence>
<evidence type="ECO:0000259" key="1">
    <source>
        <dbReference type="Pfam" id="PF13649"/>
    </source>
</evidence>
<dbReference type="SUPFAM" id="SSF53335">
    <property type="entry name" value="S-adenosyl-L-methionine-dependent methyltransferases"/>
    <property type="match status" value="1"/>
</dbReference>
<evidence type="ECO:0000313" key="3">
    <source>
        <dbReference type="Proteomes" id="UP000441399"/>
    </source>
</evidence>
<dbReference type="InterPro" id="IPR041698">
    <property type="entry name" value="Methyltransf_25"/>
</dbReference>
<reference evidence="2 3" key="1">
    <citation type="submission" date="2019-11" db="EMBL/GenBank/DDBJ databases">
        <authorList>
            <person name="Holert J."/>
        </authorList>
    </citation>
    <scope>NUCLEOTIDE SEQUENCE [LARGE SCALE GENOMIC DNA]</scope>
    <source>
        <strain evidence="2">SB11_3</strain>
    </source>
</reference>
<dbReference type="OrthoDB" id="5621386at2"/>
<dbReference type="AlphaFoldDB" id="A0A5S9R004"/>
<dbReference type="InterPro" id="IPR029063">
    <property type="entry name" value="SAM-dependent_MTases_sf"/>
</dbReference>
<organism evidence="2 3">
    <name type="scientific">BD1-7 clade bacterium</name>
    <dbReference type="NCBI Taxonomy" id="2029982"/>
    <lineage>
        <taxon>Bacteria</taxon>
        <taxon>Pseudomonadati</taxon>
        <taxon>Pseudomonadota</taxon>
        <taxon>Gammaproteobacteria</taxon>
        <taxon>Cellvibrionales</taxon>
        <taxon>Spongiibacteraceae</taxon>
        <taxon>BD1-7 clade</taxon>
    </lineage>
</organism>
<proteinExistence type="predicted"/>
<feature type="domain" description="Methyltransferase" evidence="1">
    <location>
        <begin position="139"/>
        <end position="225"/>
    </location>
</feature>
<accession>A0A5S9R004</accession>
<keyword evidence="3" id="KW-1185">Reference proteome</keyword>
<evidence type="ECO:0000313" key="2">
    <source>
        <dbReference type="EMBL" id="CAA0125770.1"/>
    </source>
</evidence>
<dbReference type="EMBL" id="CACSIO010000062">
    <property type="protein sequence ID" value="CAA0125770.1"/>
    <property type="molecule type" value="Genomic_DNA"/>
</dbReference>
<gene>
    <name evidence="2" type="ORF">OPDIPICF_03605</name>
</gene>
<name>A0A5S9R004_9GAMM</name>
<dbReference type="CDD" id="cd02440">
    <property type="entry name" value="AdoMet_MTases"/>
    <property type="match status" value="1"/>
</dbReference>